<comment type="subcellular location">
    <subcellularLocation>
        <location evidence="2">Nucleus</location>
    </subcellularLocation>
</comment>
<proteinExistence type="inferred from homology"/>
<dbReference type="InterPro" id="IPR003265">
    <property type="entry name" value="HhH-GPD_domain"/>
</dbReference>
<feature type="domain" description="HhH-GPD" evidence="10">
    <location>
        <begin position="426"/>
        <end position="571"/>
    </location>
</feature>
<evidence type="ECO:0000256" key="1">
    <source>
        <dbReference type="ARBA" id="ARBA00001966"/>
    </source>
</evidence>
<feature type="region of interest" description="Disordered" evidence="9">
    <location>
        <begin position="38"/>
        <end position="58"/>
    </location>
</feature>
<dbReference type="GO" id="GO:0003677">
    <property type="term" value="F:DNA binding"/>
    <property type="evidence" value="ECO:0007669"/>
    <property type="project" value="UniProtKB-KW"/>
</dbReference>
<evidence type="ECO:0000256" key="5">
    <source>
        <dbReference type="ARBA" id="ARBA00023004"/>
    </source>
</evidence>
<dbReference type="InterPro" id="IPR044811">
    <property type="entry name" value="DME/ROS1"/>
</dbReference>
<reference evidence="12" key="1">
    <citation type="journal article" date="2017" name="Nat. Commun.">
        <title>The asparagus genome sheds light on the origin and evolution of a young Y chromosome.</title>
        <authorList>
            <person name="Harkess A."/>
            <person name="Zhou J."/>
            <person name="Xu C."/>
            <person name="Bowers J.E."/>
            <person name="Van der Hulst R."/>
            <person name="Ayyampalayam S."/>
            <person name="Mercati F."/>
            <person name="Riccardi P."/>
            <person name="McKain M.R."/>
            <person name="Kakrana A."/>
            <person name="Tang H."/>
            <person name="Ray J."/>
            <person name="Groenendijk J."/>
            <person name="Arikit S."/>
            <person name="Mathioni S.M."/>
            <person name="Nakano M."/>
            <person name="Shan H."/>
            <person name="Telgmann-Rauber A."/>
            <person name="Kanno A."/>
            <person name="Yue Z."/>
            <person name="Chen H."/>
            <person name="Li W."/>
            <person name="Chen Y."/>
            <person name="Xu X."/>
            <person name="Zhang Y."/>
            <person name="Luo S."/>
            <person name="Chen H."/>
            <person name="Gao J."/>
            <person name="Mao Z."/>
            <person name="Pires J.C."/>
            <person name="Luo M."/>
            <person name="Kudrna D."/>
            <person name="Wing R.A."/>
            <person name="Meyers B.C."/>
            <person name="Yi K."/>
            <person name="Kong H."/>
            <person name="Lavrijsen P."/>
            <person name="Sunseri F."/>
            <person name="Falavigna A."/>
            <person name="Ye Y."/>
            <person name="Leebens-Mack J.H."/>
            <person name="Chen G."/>
        </authorList>
    </citation>
    <scope>NUCLEOTIDE SEQUENCE [LARGE SCALE GENOMIC DNA]</scope>
    <source>
        <strain evidence="12">cv. DH0086</strain>
    </source>
</reference>
<dbReference type="SUPFAM" id="SSF48150">
    <property type="entry name" value="DNA-glycosylase"/>
    <property type="match status" value="1"/>
</dbReference>
<dbReference type="Proteomes" id="UP000243459">
    <property type="component" value="Chromosome 3"/>
</dbReference>
<evidence type="ECO:0000313" key="12">
    <source>
        <dbReference type="Proteomes" id="UP000243459"/>
    </source>
</evidence>
<dbReference type="GO" id="GO:0046872">
    <property type="term" value="F:metal ion binding"/>
    <property type="evidence" value="ECO:0007669"/>
    <property type="project" value="UniProtKB-KW"/>
</dbReference>
<comment type="cofactor">
    <cofactor evidence="1">
        <name>[4Fe-4S] cluster</name>
        <dbReference type="ChEBI" id="CHEBI:49883"/>
    </cofactor>
</comment>
<dbReference type="PANTHER" id="PTHR46213:SF13">
    <property type="entry name" value="DEMETER-LIKE PROTEIN 2-RELATED"/>
    <property type="match status" value="1"/>
</dbReference>
<evidence type="ECO:0000256" key="8">
    <source>
        <dbReference type="ARBA" id="ARBA00023242"/>
    </source>
</evidence>
<gene>
    <name evidence="11" type="ORF">A4U43_C03F24980</name>
</gene>
<dbReference type="EMBL" id="CM007383">
    <property type="protein sequence ID" value="ONK76197.1"/>
    <property type="molecule type" value="Genomic_DNA"/>
</dbReference>
<dbReference type="AlphaFoldDB" id="A0A5P1FFL8"/>
<evidence type="ECO:0000256" key="9">
    <source>
        <dbReference type="SAM" id="MobiDB-lite"/>
    </source>
</evidence>
<evidence type="ECO:0000256" key="6">
    <source>
        <dbReference type="ARBA" id="ARBA00023014"/>
    </source>
</evidence>
<evidence type="ECO:0000256" key="3">
    <source>
        <dbReference type="ARBA" id="ARBA00005646"/>
    </source>
</evidence>
<organism evidence="11 12">
    <name type="scientific">Asparagus officinalis</name>
    <name type="common">Garden asparagus</name>
    <dbReference type="NCBI Taxonomy" id="4686"/>
    <lineage>
        <taxon>Eukaryota</taxon>
        <taxon>Viridiplantae</taxon>
        <taxon>Streptophyta</taxon>
        <taxon>Embryophyta</taxon>
        <taxon>Tracheophyta</taxon>
        <taxon>Spermatophyta</taxon>
        <taxon>Magnoliopsida</taxon>
        <taxon>Liliopsida</taxon>
        <taxon>Asparagales</taxon>
        <taxon>Asparagaceae</taxon>
        <taxon>Asparagoideae</taxon>
        <taxon>Asparagus</taxon>
    </lineage>
</organism>
<dbReference type="GO" id="GO:0006284">
    <property type="term" value="P:base-excision repair"/>
    <property type="evidence" value="ECO:0007669"/>
    <property type="project" value="InterPro"/>
</dbReference>
<feature type="region of interest" description="Disordered" evidence="9">
    <location>
        <begin position="1"/>
        <end position="21"/>
    </location>
</feature>
<dbReference type="GO" id="GO:0019104">
    <property type="term" value="F:DNA N-glycosylase activity"/>
    <property type="evidence" value="ECO:0007669"/>
    <property type="project" value="InterPro"/>
</dbReference>
<dbReference type="GO" id="GO:0035514">
    <property type="term" value="F:DNA demethylase activity"/>
    <property type="evidence" value="ECO:0007669"/>
    <property type="project" value="InterPro"/>
</dbReference>
<keyword evidence="8" id="KW-0539">Nucleus</keyword>
<keyword evidence="12" id="KW-1185">Reference proteome</keyword>
<dbReference type="GO" id="GO:0005634">
    <property type="term" value="C:nucleus"/>
    <property type="evidence" value="ECO:0007669"/>
    <property type="project" value="UniProtKB-SubCell"/>
</dbReference>
<name>A0A5P1FFL8_ASPOF</name>
<dbReference type="GO" id="GO:0051536">
    <property type="term" value="F:iron-sulfur cluster binding"/>
    <property type="evidence" value="ECO:0007669"/>
    <property type="project" value="UniProtKB-KW"/>
</dbReference>
<comment type="similarity">
    <text evidence="3">Belongs to the DNA glycosylase family. DEMETER subfamily.</text>
</comment>
<keyword evidence="7" id="KW-0238">DNA-binding</keyword>
<dbReference type="SMART" id="SM00478">
    <property type="entry name" value="ENDO3c"/>
    <property type="match status" value="1"/>
</dbReference>
<dbReference type="GO" id="GO:0141166">
    <property type="term" value="P:chromosomal 5-methylcytosine DNA demethylation pathway"/>
    <property type="evidence" value="ECO:0007669"/>
    <property type="project" value="InterPro"/>
</dbReference>
<keyword evidence="6" id="KW-0411">Iron-sulfur</keyword>
<feature type="compositionally biased region" description="Basic residues" evidence="9">
    <location>
        <begin position="10"/>
        <end position="21"/>
    </location>
</feature>
<dbReference type="InterPro" id="IPR028925">
    <property type="entry name" value="RRM_DME"/>
</dbReference>
<keyword evidence="4" id="KW-0479">Metal-binding</keyword>
<dbReference type="CDD" id="cd00056">
    <property type="entry name" value="ENDO3c"/>
    <property type="match status" value="1"/>
</dbReference>
<dbReference type="InterPro" id="IPR011257">
    <property type="entry name" value="DNA_glycosylase"/>
</dbReference>
<dbReference type="Gramene" id="ONK76197">
    <property type="protein sequence ID" value="ONK76197"/>
    <property type="gene ID" value="A4U43_C03F24980"/>
</dbReference>
<accession>A0A5P1FFL8</accession>
<dbReference type="PANTHER" id="PTHR46213">
    <property type="entry name" value="TRANSCRIPTIONAL ACTIVATOR DEMETER"/>
    <property type="match status" value="1"/>
</dbReference>
<evidence type="ECO:0000259" key="10">
    <source>
        <dbReference type="SMART" id="SM00478"/>
    </source>
</evidence>
<keyword evidence="5" id="KW-0408">Iron</keyword>
<protein>
    <recommendedName>
        <fullName evidence="10">HhH-GPD domain-containing protein</fullName>
    </recommendedName>
</protein>
<feature type="region of interest" description="Disordered" evidence="9">
    <location>
        <begin position="802"/>
        <end position="825"/>
    </location>
</feature>
<dbReference type="Gene3D" id="1.10.340.30">
    <property type="entry name" value="Hypothetical protein, domain 2"/>
    <property type="match status" value="1"/>
</dbReference>
<dbReference type="Pfam" id="PF15628">
    <property type="entry name" value="RRM_DME"/>
    <property type="match status" value="1"/>
</dbReference>
<dbReference type="Gene3D" id="1.10.1670.10">
    <property type="entry name" value="Helix-hairpin-Helix base-excision DNA repair enzymes (C-terminal)"/>
    <property type="match status" value="1"/>
</dbReference>
<evidence type="ECO:0000256" key="4">
    <source>
        <dbReference type="ARBA" id="ARBA00022723"/>
    </source>
</evidence>
<dbReference type="InterPro" id="IPR023170">
    <property type="entry name" value="HhH_base_excis_C"/>
</dbReference>
<sequence>MEDKEEIKMKTPRLKKPKRKKYTPKVIREVKCVVRVPKTPPKLKEKTPAKRKYIRKEKRKNVEADIQETVDVKRELEFDDVEEEKAKVVVKREERVWITYERRRRKKNEEILSEVEVKTLRTYARRKKKDGSSVITSIDENSKDRRGIKRSYSLIENSTPDSGFPVKKISRRERGNIERVNEKCNADPPKICKERSVCEDHNAGTFPVNCRKRRTYRMNKQATGWKNIHVKINDDAELQMAIVPYANGRGQMVRFIVKKKKKKKKRIRAQVDLDPETNRVWQLWMATGRIDDGDEQIWWEEERRVFSERVYSLIARMHLILGDRSFSRWKGSVLDSVTGVFLTQNTADHLSSSAFMSLAATFPLLETSENEQINEAKSSLRNEECTTQMGSDEILNTSKRKKVKAKINKKNYDWDTLRKEIPHKGVSQERSKDTMDALNYDAIRCSEVHDISQAIKARGQHNNIAERIKKLLNCLVRIHGSLDLEWLRDVPPNKVKEYLLSIHGLGLKSVECVRLLSLHQVAFPVDTNVGRICVRLGWVPLQPLPESLQLHLLEGYPMLATIQKYLWPRLCKLDQETLSRLALPRPQETSSVSSVVIASERGHVPAYNQNYLLAQLEEQRHVKIVTANCEPIIEEPATPEPQYFETSEMDIEDLLHNDPDEIPIINLCGKIKQNLRNYMQENSMGLQDGDCSKALVALTSEAASIPLRKLKNVSRLRTEHQAYQLPDEHPLLEGIDKRVPDDPCPYLLAIWTPGETAQSMEPLKSCCSNEGGLTTEEIQYCFRLGYICHRAFERETRMPKPLCRRLHSPDGLGKKSTTQKKTKQK</sequence>
<evidence type="ECO:0000256" key="2">
    <source>
        <dbReference type="ARBA" id="ARBA00004123"/>
    </source>
</evidence>
<evidence type="ECO:0000313" key="11">
    <source>
        <dbReference type="EMBL" id="ONK76197.1"/>
    </source>
</evidence>
<feature type="compositionally biased region" description="Basic residues" evidence="9">
    <location>
        <begin position="49"/>
        <end position="58"/>
    </location>
</feature>
<evidence type="ECO:0000256" key="7">
    <source>
        <dbReference type="ARBA" id="ARBA00023125"/>
    </source>
</evidence>